<keyword evidence="3 6" id="KW-0560">Oxidoreductase</keyword>
<dbReference type="eggNOG" id="COG0022">
    <property type="taxonomic scope" value="Bacteria"/>
</dbReference>
<dbReference type="Pfam" id="PF00676">
    <property type="entry name" value="E1_dh"/>
    <property type="match status" value="1"/>
</dbReference>
<dbReference type="STRING" id="862908.BMS_3178"/>
<organism evidence="6 7">
    <name type="scientific">Halobacteriovorax marinus (strain ATCC BAA-682 / DSM 15412 / SJ)</name>
    <name type="common">Bacteriovorax marinus</name>
    <dbReference type="NCBI Taxonomy" id="862908"/>
    <lineage>
        <taxon>Bacteria</taxon>
        <taxon>Pseudomonadati</taxon>
        <taxon>Bdellovibrionota</taxon>
        <taxon>Bacteriovoracia</taxon>
        <taxon>Bacteriovoracales</taxon>
        <taxon>Halobacteriovoraceae</taxon>
        <taxon>Halobacteriovorax</taxon>
    </lineage>
</organism>
<dbReference type="FunFam" id="3.40.50.920:FF:000001">
    <property type="entry name" value="Pyruvate dehydrogenase E1 beta subunit"/>
    <property type="match status" value="1"/>
</dbReference>
<evidence type="ECO:0000313" key="7">
    <source>
        <dbReference type="Proteomes" id="UP000008963"/>
    </source>
</evidence>
<dbReference type="CDD" id="cd02000">
    <property type="entry name" value="TPP_E1_PDC_ADC_BCADC"/>
    <property type="match status" value="1"/>
</dbReference>
<dbReference type="GO" id="GO:0004739">
    <property type="term" value="F:pyruvate dehydrogenase (acetyl-transferring) activity"/>
    <property type="evidence" value="ECO:0007669"/>
    <property type="project" value="UniProtKB-EC"/>
</dbReference>
<dbReference type="Proteomes" id="UP000008963">
    <property type="component" value="Chromosome"/>
</dbReference>
<gene>
    <name evidence="6" type="primary">pdhAB</name>
    <name evidence="6" type="synonym">pdhB</name>
    <name evidence="6" type="ordered locus">BMS_3178</name>
</gene>
<dbReference type="Pfam" id="PF02780">
    <property type="entry name" value="Transketolase_C"/>
    <property type="match status" value="1"/>
</dbReference>
<dbReference type="InterPro" id="IPR005475">
    <property type="entry name" value="Transketolase-like_Pyr-bd"/>
</dbReference>
<comment type="function">
    <text evidence="2">E1 component of the 2-oxoglutarate dehydrogenase (OGDH) complex which catalyzes the decarboxylation of 2-oxoglutarate, the first step in the conversion of 2-oxoglutarate to succinyl-CoA and CO(2).</text>
</comment>
<dbReference type="PANTHER" id="PTHR43257">
    <property type="entry name" value="PYRUVATE DEHYDROGENASE E1 COMPONENT BETA SUBUNIT"/>
    <property type="match status" value="1"/>
</dbReference>
<reference evidence="7" key="1">
    <citation type="journal article" date="2013" name="ISME J.">
        <title>A small predatory core genome in the divergent marine Bacteriovorax marinus SJ and the terrestrial Bdellovibrio bacteriovorus.</title>
        <authorList>
            <person name="Crossman L.C."/>
            <person name="Chen H."/>
            <person name="Cerdeno-Tarraga A.M."/>
            <person name="Brooks K."/>
            <person name="Quail M.A."/>
            <person name="Pineiro S.A."/>
            <person name="Hobley L."/>
            <person name="Sockett R.E."/>
            <person name="Bentley S.D."/>
            <person name="Parkhill J."/>
            <person name="Williams H.N."/>
            <person name="Stine O.C."/>
        </authorList>
    </citation>
    <scope>NUCLEOTIDE SEQUENCE [LARGE SCALE GENOMIC DNA]</scope>
    <source>
        <strain evidence="7">ATCC BAA-682 / DSM 15412 / SJ</strain>
    </source>
</reference>
<dbReference type="Gene3D" id="3.40.50.970">
    <property type="match status" value="2"/>
</dbReference>
<dbReference type="FunFam" id="3.40.50.970:FF:000001">
    <property type="entry name" value="Pyruvate dehydrogenase E1 beta subunit"/>
    <property type="match status" value="1"/>
</dbReference>
<proteinExistence type="predicted"/>
<dbReference type="InterPro" id="IPR009014">
    <property type="entry name" value="Transketo_C/PFOR_II"/>
</dbReference>
<dbReference type="PANTHER" id="PTHR43257:SF2">
    <property type="entry name" value="PYRUVATE DEHYDROGENASE E1 COMPONENT SUBUNIT BETA"/>
    <property type="match status" value="1"/>
</dbReference>
<dbReference type="CDD" id="cd07036">
    <property type="entry name" value="TPP_PYR_E1-PDHc-beta_like"/>
    <property type="match status" value="1"/>
</dbReference>
<dbReference type="RefSeq" id="WP_014245702.1">
    <property type="nucleotide sequence ID" value="NC_016620.1"/>
</dbReference>
<comment type="cofactor">
    <cofactor evidence="1">
        <name>thiamine diphosphate</name>
        <dbReference type="ChEBI" id="CHEBI:58937"/>
    </cofactor>
</comment>
<keyword evidence="6" id="KW-0670">Pyruvate</keyword>
<dbReference type="InterPro" id="IPR033248">
    <property type="entry name" value="Transketolase_C"/>
</dbReference>
<dbReference type="KEGG" id="bmx:BMS_3178"/>
<dbReference type="eggNOG" id="COG1071">
    <property type="taxonomic scope" value="Bacteria"/>
</dbReference>
<evidence type="ECO:0000256" key="3">
    <source>
        <dbReference type="ARBA" id="ARBA00023002"/>
    </source>
</evidence>
<dbReference type="PATRIC" id="fig|862908.3.peg.3038"/>
<evidence type="ECO:0000256" key="1">
    <source>
        <dbReference type="ARBA" id="ARBA00001964"/>
    </source>
</evidence>
<feature type="domain" description="Transketolase-like pyrimidine-binding" evidence="5">
    <location>
        <begin position="389"/>
        <end position="579"/>
    </location>
</feature>
<dbReference type="SUPFAM" id="SSF52518">
    <property type="entry name" value="Thiamin diphosphate-binding fold (THDP-binding)"/>
    <property type="match status" value="2"/>
</dbReference>
<dbReference type="EMBL" id="FQ312005">
    <property type="protein sequence ID" value="CBW27932.1"/>
    <property type="molecule type" value="Genomic_DNA"/>
</dbReference>
<name>E1WZZ6_HALMS</name>
<dbReference type="SUPFAM" id="SSF52922">
    <property type="entry name" value="TK C-terminal domain-like"/>
    <property type="match status" value="1"/>
</dbReference>
<dbReference type="InterPro" id="IPR001017">
    <property type="entry name" value="DH_E1"/>
</dbReference>
<accession>E1WZZ6</accession>
<evidence type="ECO:0000313" key="6">
    <source>
        <dbReference type="EMBL" id="CBW27932.1"/>
    </source>
</evidence>
<dbReference type="InterPro" id="IPR029061">
    <property type="entry name" value="THDP-binding"/>
</dbReference>
<dbReference type="Pfam" id="PF02779">
    <property type="entry name" value="Transket_pyr"/>
    <property type="match status" value="1"/>
</dbReference>
<sequence>MLDKTKGLKEMSSKKLKKLSAEDKLKLAKKYKLKKEDLISMLRNIYVSRKLDDAEITMKKQSKAFFQISGAGHEGVLTAAAFAMKPRYDWFIPYYRDRALCTGLGVTPYEMLCQANGNIGDTASHGRQMPAHWGNVKLNIVNKSSCTGTQFLQACGVAEAGEYLNSLDAQGDDVGTDNFKDDEVVYTSCGDGTTSQGEFWEGLTTACVNKLPVLFHVEDNGYAISTPTFVQTPGGSISKAMDEFPGLKVLECDGNCPIESYATFVEAVKHIRAKKGPVLVHSHVTRPYSHSLSDDQSMYRTKEELAEEKVIDVFNSYPKTLIETGIMTESEVKELLDEVSKEVRQAMNDAIATEWPKPEDSLKHIFSEDVDITSSEFDTTPTLEGKDDIPMAGAINAVLKREFASNPLLRMFGEDVADFSQLEKLDNPDLSGKGGVFKVSSGVQRASKEGQVFNSPLAEANIIGRAIGMAMRGIKPVVEIQFFDYIWTAYMQLKNEMATTRYRSGGDFKCPMVVRVPIGGYLRGGSIYHSQCGESLFTHVPGICVAYPSNAADAAGLLRTAIRADDPVMFLEHKHLYYQGYNRTADVGEEYMIPFGKARVAREGADATIVAWGALVQKSIEAAKRVESELGVKIEILDARTLVPFDMDAVKKSLEKTNRLLICHEETKTSGFAGEIAARVNEECFESLDAPILRVTARDSYVAYCPTSEDYILPQIDDVYDQLKKLLSF</sequence>
<dbReference type="EC" id="1.2.4.1" evidence="6"/>
<protein>
    <submittedName>
        <fullName evidence="6">Pyruvate (Oxoisovalerate) Dehydrogenase, alpha-beta fusion</fullName>
        <ecNumber evidence="6">1.2.4.1</ecNumber>
    </submittedName>
</protein>
<dbReference type="Gene3D" id="3.40.50.920">
    <property type="match status" value="1"/>
</dbReference>
<evidence type="ECO:0000256" key="2">
    <source>
        <dbReference type="ARBA" id="ARBA00003906"/>
    </source>
</evidence>
<dbReference type="HOGENOM" id="CLU_012907_2_1_7"/>
<evidence type="ECO:0000259" key="5">
    <source>
        <dbReference type="SMART" id="SM00861"/>
    </source>
</evidence>
<keyword evidence="7" id="KW-1185">Reference proteome</keyword>
<keyword evidence="4" id="KW-0786">Thiamine pyrophosphate</keyword>
<evidence type="ECO:0000256" key="4">
    <source>
        <dbReference type="ARBA" id="ARBA00023052"/>
    </source>
</evidence>
<dbReference type="AlphaFoldDB" id="E1WZZ6"/>
<dbReference type="SMART" id="SM00861">
    <property type="entry name" value="Transket_pyr"/>
    <property type="match status" value="1"/>
</dbReference>